<dbReference type="Pfam" id="PF12158">
    <property type="entry name" value="DUF3592"/>
    <property type="match status" value="1"/>
</dbReference>
<evidence type="ECO:0000256" key="1">
    <source>
        <dbReference type="SAM" id="Phobius"/>
    </source>
</evidence>
<evidence type="ECO:0000313" key="4">
    <source>
        <dbReference type="Proteomes" id="UP000053127"/>
    </source>
</evidence>
<feature type="transmembrane region" description="Helical" evidence="1">
    <location>
        <begin position="110"/>
        <end position="129"/>
    </location>
</feature>
<dbReference type="InterPro" id="IPR021994">
    <property type="entry name" value="DUF3592"/>
</dbReference>
<dbReference type="RefSeq" id="WP_067133686.1">
    <property type="nucleotide sequence ID" value="NZ_KQ948224.1"/>
</dbReference>
<keyword evidence="1" id="KW-1133">Transmembrane helix</keyword>
<reference evidence="3 4" key="1">
    <citation type="submission" date="2015-10" db="EMBL/GenBank/DDBJ databases">
        <title>Draft genome sequence of Streptomyces yokosukanensis DSM 40224, type strain for the species Streptomyces yokosukanensis.</title>
        <authorList>
            <person name="Ruckert C."/>
            <person name="Winkler A."/>
            <person name="Kalinowski J."/>
            <person name="Kampfer P."/>
            <person name="Glaeser S."/>
        </authorList>
    </citation>
    <scope>NUCLEOTIDE SEQUENCE [LARGE SCALE GENOMIC DNA]</scope>
    <source>
        <strain evidence="3 4">DSM 40224</strain>
    </source>
</reference>
<gene>
    <name evidence="3" type="ORF">AQI95_35145</name>
</gene>
<name>A0A101NVL0_9ACTN</name>
<dbReference type="Proteomes" id="UP000053127">
    <property type="component" value="Unassembled WGS sequence"/>
</dbReference>
<feature type="domain" description="DUF3592" evidence="2">
    <location>
        <begin position="39"/>
        <end position="101"/>
    </location>
</feature>
<keyword evidence="4" id="KW-1185">Reference proteome</keyword>
<dbReference type="AlphaFoldDB" id="A0A101NVL0"/>
<proteinExistence type="predicted"/>
<dbReference type="EMBL" id="LMWN01000057">
    <property type="protein sequence ID" value="KUN00169.1"/>
    <property type="molecule type" value="Genomic_DNA"/>
</dbReference>
<keyword evidence="1" id="KW-0812">Transmembrane</keyword>
<keyword evidence="1" id="KW-0472">Membrane</keyword>
<comment type="caution">
    <text evidence="3">The sequence shown here is derived from an EMBL/GenBank/DDBJ whole genome shotgun (WGS) entry which is preliminary data.</text>
</comment>
<sequence>MKSLLLYLTGVAGPMFLMVAGLEVRNQRRLRREGSRISGTVVRHEQDFTEDDAYYPVVAFTAADGQRYECRSAYSGRRHYPVGRVVPVLYLPGSPSNSVIDMRAQRWSRFIVLVLVGGAFTATFVKYVLLR</sequence>
<organism evidence="3 4">
    <name type="scientific">Streptomyces yokosukanensis</name>
    <dbReference type="NCBI Taxonomy" id="67386"/>
    <lineage>
        <taxon>Bacteria</taxon>
        <taxon>Bacillati</taxon>
        <taxon>Actinomycetota</taxon>
        <taxon>Actinomycetes</taxon>
        <taxon>Kitasatosporales</taxon>
        <taxon>Streptomycetaceae</taxon>
        <taxon>Streptomyces</taxon>
    </lineage>
</organism>
<dbReference type="OrthoDB" id="4214370at2"/>
<accession>A0A101NVL0</accession>
<evidence type="ECO:0000313" key="3">
    <source>
        <dbReference type="EMBL" id="KUN00169.1"/>
    </source>
</evidence>
<evidence type="ECO:0000259" key="2">
    <source>
        <dbReference type="Pfam" id="PF12158"/>
    </source>
</evidence>
<feature type="transmembrane region" description="Helical" evidence="1">
    <location>
        <begin position="6"/>
        <end position="24"/>
    </location>
</feature>
<protein>
    <recommendedName>
        <fullName evidence="2">DUF3592 domain-containing protein</fullName>
    </recommendedName>
</protein>